<dbReference type="InterPro" id="IPR003305">
    <property type="entry name" value="CenC_carb-bd"/>
</dbReference>
<dbReference type="SUPFAM" id="SSF49785">
    <property type="entry name" value="Galactose-binding domain-like"/>
    <property type="match status" value="1"/>
</dbReference>
<evidence type="ECO:0000313" key="5">
    <source>
        <dbReference type="EMBL" id="KOR89340.1"/>
    </source>
</evidence>
<name>A0A0M1P4Y2_9BACL</name>
<dbReference type="EMBL" id="LIUT01000001">
    <property type="protein sequence ID" value="KOR89340.1"/>
    <property type="molecule type" value="Genomic_DNA"/>
</dbReference>
<dbReference type="InterPro" id="IPR054470">
    <property type="entry name" value="FIMAH_dom"/>
</dbReference>
<evidence type="ECO:0000256" key="1">
    <source>
        <dbReference type="ARBA" id="ARBA00022801"/>
    </source>
</evidence>
<comment type="caution">
    <text evidence="5">The sequence shown here is derived from an EMBL/GenBank/DDBJ whole genome shotgun (WGS) entry which is preliminary data.</text>
</comment>
<dbReference type="InterPro" id="IPR051344">
    <property type="entry name" value="Vgb"/>
</dbReference>
<keyword evidence="1" id="KW-0378">Hydrolase</keyword>
<feature type="domain" description="FIMAH" evidence="4">
    <location>
        <begin position="841"/>
        <end position="919"/>
    </location>
</feature>
<dbReference type="Gene3D" id="2.60.120.260">
    <property type="entry name" value="Galactose-binding domain-like"/>
    <property type="match status" value="1"/>
</dbReference>
<dbReference type="PANTHER" id="PTHR40274:SF3">
    <property type="entry name" value="VIRGINIAMYCIN B LYASE"/>
    <property type="match status" value="1"/>
</dbReference>
<proteinExistence type="predicted"/>
<feature type="domain" description="CBM-cenC" evidence="3">
    <location>
        <begin position="686"/>
        <end position="816"/>
    </location>
</feature>
<dbReference type="Gene3D" id="2.130.10.10">
    <property type="entry name" value="YVTN repeat-like/Quinoprotein amine dehydrogenase"/>
    <property type="match status" value="2"/>
</dbReference>
<dbReference type="AlphaFoldDB" id="A0A0M1P4Y2"/>
<keyword evidence="6" id="KW-1185">Reference proteome</keyword>
<sequence>MSKRIVYAKRSTVSILSLMLVIVSQWWLAAPADARVDKAFGEPVSIASPIENVAVFDATFGKEDGRDVMYTTVTGKPAIFQVVDLVSREVLRKYRLEGTESSWTHITLPDGTVYIGGNGKLYTYSPVTKELSDLGGIGESVVYGLTYDEQGRVYFGSYPNAKVGRYDPSTGEIKDYGNVMPGQSYTRATAYHNGYLYAGIGIQGSLVKVDVDTGEKEQIPLPTYGGAVQTAQVYQLDAAGKYIVAGLSGGNNALLFYDTEAGDWSDTYFLDNKGIRLSFGEPDSNKVYFVQNNRLMELDLITMDAVDTGIEYTTYLRNTAWVEMPNDPELPGKSLATVMWSGAVAYMNLETKKVKSVTYPFSGNPIPIQTLEKGPDGKLYMSGYPGGKGAAYSPISGEIEIFSLGQAEGMAALGDKMYFGVYPGGYIWELDVNQPIQDGVNPKEIYKIPHQDRPFAMTPGEGKLFIGTIPDYGELGGSLTVYDPSLGPENGFTVYEDVVHNQSIVGLAVRDGKLYGSTTVAGGLGIDPTETAAKIFVWDIASGRKLQEFVPAIPGATIQPTMISGLSIGPDGLLWAAADGLIFAMDPETMDIVKSANIYPSVSNYGRWRPVHIRWSEDGFMVTTLAGRITIVDPKEPEAAVTLSSTPLMTLGDDGHIYYSDDTLLKKIEVTKGNGAVHIPIELPLLNGSFDQPADSGVIPGWSSLFNITPNVSFGLSNEQTLSGPSSLKITDTSTTETVAVASDSVPVKPGTAYSARFQVYLQEGRTLASLNYYDDNHKQVGGTSLQITAGNGKWQQLEMSAVAPENATYVRLVFFCSQLWMTKAYYDDASITYMETVTPDQLPELIESRIEQGEIQHPLAKQLSNAIRQALFHYGEDRLEQAVHQLENALKHLDRSGDGDIQEGTRTYIQSVIRAFIQSWH</sequence>
<accession>A0A0M1P4Y2</accession>
<organism evidence="5 6">
    <name type="scientific">Paenibacillus solani</name>
    <dbReference type="NCBI Taxonomy" id="1705565"/>
    <lineage>
        <taxon>Bacteria</taxon>
        <taxon>Bacillati</taxon>
        <taxon>Bacillota</taxon>
        <taxon>Bacilli</taxon>
        <taxon>Bacillales</taxon>
        <taxon>Paenibacillaceae</taxon>
        <taxon>Paenibacillus</taxon>
    </lineage>
</organism>
<feature type="chain" id="PRO_5005620732" evidence="2">
    <location>
        <begin position="30"/>
        <end position="922"/>
    </location>
</feature>
<dbReference type="Pfam" id="PF02018">
    <property type="entry name" value="CBM_4_9"/>
    <property type="match status" value="1"/>
</dbReference>
<feature type="signal peptide" evidence="2">
    <location>
        <begin position="1"/>
        <end position="29"/>
    </location>
</feature>
<evidence type="ECO:0000313" key="6">
    <source>
        <dbReference type="Proteomes" id="UP000036932"/>
    </source>
</evidence>
<dbReference type="PANTHER" id="PTHR40274">
    <property type="entry name" value="VIRGINIAMYCIN B LYASE"/>
    <property type="match status" value="1"/>
</dbReference>
<reference evidence="6" key="1">
    <citation type="submission" date="2015-08" db="EMBL/GenBank/DDBJ databases">
        <title>Genome sequencing project for genomic taxonomy and phylogenomics of Bacillus-like bacteria.</title>
        <authorList>
            <person name="Liu B."/>
            <person name="Wang J."/>
            <person name="Zhu Y."/>
            <person name="Liu G."/>
            <person name="Chen Q."/>
            <person name="Chen Z."/>
            <person name="Lan J."/>
            <person name="Che J."/>
            <person name="Ge C."/>
            <person name="Shi H."/>
            <person name="Pan Z."/>
            <person name="Liu X."/>
        </authorList>
    </citation>
    <scope>NUCLEOTIDE SEQUENCE [LARGE SCALE GENOMIC DNA]</scope>
    <source>
        <strain evidence="6">FJAT-22460</strain>
    </source>
</reference>
<dbReference type="Proteomes" id="UP000036932">
    <property type="component" value="Unassembled WGS sequence"/>
</dbReference>
<dbReference type="SUPFAM" id="SSF50998">
    <property type="entry name" value="Quinoprotein alcohol dehydrogenase-like"/>
    <property type="match status" value="1"/>
</dbReference>
<dbReference type="OrthoDB" id="843723at2"/>
<dbReference type="InterPro" id="IPR008979">
    <property type="entry name" value="Galactose-bd-like_sf"/>
</dbReference>
<evidence type="ECO:0000259" key="3">
    <source>
        <dbReference type="Pfam" id="PF02018"/>
    </source>
</evidence>
<dbReference type="SUPFAM" id="SSF101898">
    <property type="entry name" value="NHL repeat"/>
    <property type="match status" value="1"/>
</dbReference>
<dbReference type="InterPro" id="IPR011047">
    <property type="entry name" value="Quinoprotein_ADH-like_sf"/>
</dbReference>
<keyword evidence="2" id="KW-0732">Signal</keyword>
<gene>
    <name evidence="5" type="ORF">AM231_09420</name>
</gene>
<dbReference type="PATRIC" id="fig|1705565.3.peg.3857"/>
<dbReference type="Pfam" id="PF22888">
    <property type="entry name" value="FIMAH"/>
    <property type="match status" value="1"/>
</dbReference>
<dbReference type="GO" id="GO:0016798">
    <property type="term" value="F:hydrolase activity, acting on glycosyl bonds"/>
    <property type="evidence" value="ECO:0007669"/>
    <property type="project" value="InterPro"/>
</dbReference>
<dbReference type="InterPro" id="IPR015943">
    <property type="entry name" value="WD40/YVTN_repeat-like_dom_sf"/>
</dbReference>
<evidence type="ECO:0000256" key="2">
    <source>
        <dbReference type="SAM" id="SignalP"/>
    </source>
</evidence>
<protein>
    <submittedName>
        <fullName evidence="5">Uncharacterized protein</fullName>
    </submittedName>
</protein>
<evidence type="ECO:0000259" key="4">
    <source>
        <dbReference type="Pfam" id="PF22888"/>
    </source>
</evidence>